<dbReference type="EnsemblMetazoa" id="MDOA003581-RB">
    <property type="protein sequence ID" value="MDOA003581-PB"/>
    <property type="gene ID" value="MDOA003581"/>
</dbReference>
<dbReference type="VEuPathDB" id="VectorBase:MDOA003581"/>
<protein>
    <recommendedName>
        <fullName evidence="2">NYN domain-containing protein</fullName>
    </recommendedName>
</protein>
<evidence type="ECO:0008006" key="2">
    <source>
        <dbReference type="Google" id="ProtNLM"/>
    </source>
</evidence>
<reference evidence="1" key="1">
    <citation type="submission" date="2020-05" db="UniProtKB">
        <authorList>
            <consortium name="EnsemblMetazoa"/>
        </authorList>
    </citation>
    <scope>IDENTIFICATION</scope>
    <source>
        <strain evidence="1">Aabys</strain>
    </source>
</reference>
<gene>
    <name evidence="1" type="primary">101889859</name>
</gene>
<accession>A0A1I8MCS7</accession>
<dbReference type="VEuPathDB" id="VectorBase:MDOMA2_016117"/>
<dbReference type="AlphaFoldDB" id="A0A1I8MCS7"/>
<organism evidence="1">
    <name type="scientific">Musca domestica</name>
    <name type="common">House fly</name>
    <dbReference type="NCBI Taxonomy" id="7370"/>
    <lineage>
        <taxon>Eukaryota</taxon>
        <taxon>Metazoa</taxon>
        <taxon>Ecdysozoa</taxon>
        <taxon>Arthropoda</taxon>
        <taxon>Hexapoda</taxon>
        <taxon>Insecta</taxon>
        <taxon>Pterygota</taxon>
        <taxon>Neoptera</taxon>
        <taxon>Endopterygota</taxon>
        <taxon>Diptera</taxon>
        <taxon>Brachycera</taxon>
        <taxon>Muscomorpha</taxon>
        <taxon>Muscoidea</taxon>
        <taxon>Muscidae</taxon>
        <taxon>Musca</taxon>
    </lineage>
</organism>
<dbReference type="STRING" id="7370.A0A1I8MCS7"/>
<name>A0A1I8MCS7_MUSDO</name>
<sequence length="261" mass="29514">MKGLKFIKTIFGDKKEIICVTFDGDNNYQLFLDEVRKSYSLRDVNVDVLSKGFKINPSHFSDFVKQFIGSTDFVLDIKLSSVDVCVSNTDSAFESESIDSPSAEHFAAAHQAISCIGEETFLNSSQDIIVLTSVDNLQSLPSKQEICAIPDINQFLNVKTLENKDRIKIAKALIEFILNKTPNRQLLREDFVQLSNSIVEIFESEVKETYYVPFQKGHLAKGKLYDAYNNKRSKLSALGIMKRKVKSLPLKPGMYEQFSIT</sequence>
<evidence type="ECO:0000313" key="1">
    <source>
        <dbReference type="EnsemblMetazoa" id="MDOA003581-PB"/>
    </source>
</evidence>
<proteinExistence type="predicted"/>
<dbReference type="OrthoDB" id="7699470at2759"/>